<comment type="caution">
    <text evidence="1">The sequence shown here is derived from an EMBL/GenBank/DDBJ whole genome shotgun (WGS) entry which is preliminary data.</text>
</comment>
<dbReference type="Proteomes" id="UP000053226">
    <property type="component" value="Unassembled WGS sequence"/>
</dbReference>
<dbReference type="Pfam" id="PF23499">
    <property type="entry name" value="YnfU"/>
    <property type="match status" value="1"/>
</dbReference>
<dbReference type="AlphaFoldDB" id="A0A0N0ZAE6"/>
<accession>A0A0N0ZAE6</accession>
<evidence type="ECO:0000313" key="1">
    <source>
        <dbReference type="EMBL" id="KPD02408.1"/>
    </source>
</evidence>
<dbReference type="InterPro" id="IPR057793">
    <property type="entry name" value="YnfU-like"/>
</dbReference>
<gene>
    <name evidence="1" type="ORF">M992_2120</name>
</gene>
<proteinExistence type="predicted"/>
<evidence type="ECO:0000313" key="2">
    <source>
        <dbReference type="Proteomes" id="UP000053226"/>
    </source>
</evidence>
<dbReference type="NCBIfam" id="NF038384">
    <property type="entry name" value="zinc_YnfU_fam"/>
    <property type="match status" value="1"/>
</dbReference>
<keyword evidence="2" id="KW-1185">Reference proteome</keyword>
<sequence length="47" mass="5550">MFNDKKIKISCPNCTYVSAQNKRNMHENITIICPKCGYYFLPNNKHK</sequence>
<protein>
    <submittedName>
        <fullName evidence="1">Uncharacterized protein</fullName>
    </submittedName>
</protein>
<reference evidence="1 2" key="1">
    <citation type="submission" date="2015-07" db="EMBL/GenBank/DDBJ databases">
        <title>ATOL: Assembling a taxonomically balanced genome-scale reconstruction of the evolutionary history of the Enterobacteriaceae.</title>
        <authorList>
            <person name="Plunkett G.III."/>
            <person name="Neeno-Eckwall E.C."/>
            <person name="Glasner J.D."/>
            <person name="Perna N.T."/>
        </authorList>
    </citation>
    <scope>NUCLEOTIDE SEQUENCE [LARGE SCALE GENOMIC DNA]</scope>
    <source>
        <strain evidence="1 2">ATCC 35017</strain>
    </source>
</reference>
<name>A0A0N0ZAE6_9GAMM</name>
<organism evidence="1 2">
    <name type="scientific">Moellerella wisconsensis ATCC 35017</name>
    <dbReference type="NCBI Taxonomy" id="1354267"/>
    <lineage>
        <taxon>Bacteria</taxon>
        <taxon>Pseudomonadati</taxon>
        <taxon>Pseudomonadota</taxon>
        <taxon>Gammaproteobacteria</taxon>
        <taxon>Enterobacterales</taxon>
        <taxon>Morganellaceae</taxon>
        <taxon>Moellerella</taxon>
    </lineage>
</organism>
<dbReference type="EMBL" id="LGAA01000019">
    <property type="protein sequence ID" value="KPD02408.1"/>
    <property type="molecule type" value="Genomic_DNA"/>
</dbReference>